<evidence type="ECO:0000256" key="2">
    <source>
        <dbReference type="ARBA" id="ARBA00022692"/>
    </source>
</evidence>
<dbReference type="InterPro" id="IPR052902">
    <property type="entry name" value="ABC-2_transporter"/>
</dbReference>
<accession>A0A542ZQ32</accession>
<keyword evidence="3 5" id="KW-1133">Transmembrane helix</keyword>
<evidence type="ECO:0000259" key="6">
    <source>
        <dbReference type="Pfam" id="PF12698"/>
    </source>
</evidence>
<evidence type="ECO:0000256" key="1">
    <source>
        <dbReference type="ARBA" id="ARBA00004141"/>
    </source>
</evidence>
<evidence type="ECO:0000256" key="4">
    <source>
        <dbReference type="ARBA" id="ARBA00023136"/>
    </source>
</evidence>
<sequence length="264" mass="27661">MTTTTVGPTPGNSLLQGRQWHAYRAHLLNETRLHAREPAALIFGAILPVTAIIVMCVFPAAREPVASMGGVSVITAYTPVLILFSSSILGLTIIPGTLGTYRESGVLRRLRTTPTSPLSLLTALITIISGFALLVAGFIMGIPAVSGAGIPTHLGWFALAATSSTVCFVAMGALIASVVSNAKAAPGIGNAIAVVMWAASGMWFPRAGFPDWLRTVADLTPGGATAQLMLDASTTGSVEWQPFMVLLVWTLGSTALATRLFRWE</sequence>
<dbReference type="RefSeq" id="WP_142092204.1">
    <property type="nucleotide sequence ID" value="NZ_BAAAMD010000003.1"/>
</dbReference>
<dbReference type="PANTHER" id="PTHR43027">
    <property type="entry name" value="DOXORUBICIN RESISTANCE ABC TRANSPORTER PERMEASE PROTEIN DRRC-RELATED"/>
    <property type="match status" value="1"/>
</dbReference>
<dbReference type="OrthoDB" id="3217868at2"/>
<dbReference type="AlphaFoldDB" id="A0A542ZQ32"/>
<feature type="transmembrane region" description="Helical" evidence="5">
    <location>
        <begin position="73"/>
        <end position="98"/>
    </location>
</feature>
<dbReference type="Proteomes" id="UP000316196">
    <property type="component" value="Unassembled WGS sequence"/>
</dbReference>
<dbReference type="GO" id="GO:0016020">
    <property type="term" value="C:membrane"/>
    <property type="evidence" value="ECO:0007669"/>
    <property type="project" value="UniProtKB-SubCell"/>
</dbReference>
<evidence type="ECO:0000313" key="7">
    <source>
        <dbReference type="EMBL" id="TQL62339.1"/>
    </source>
</evidence>
<dbReference type="Pfam" id="PF12698">
    <property type="entry name" value="ABC2_membrane_3"/>
    <property type="match status" value="1"/>
</dbReference>
<dbReference type="InterPro" id="IPR013525">
    <property type="entry name" value="ABC2_TM"/>
</dbReference>
<evidence type="ECO:0000256" key="5">
    <source>
        <dbReference type="SAM" id="Phobius"/>
    </source>
</evidence>
<feature type="transmembrane region" description="Helical" evidence="5">
    <location>
        <begin position="240"/>
        <end position="261"/>
    </location>
</feature>
<dbReference type="EMBL" id="VFOR01000001">
    <property type="protein sequence ID" value="TQL62339.1"/>
    <property type="molecule type" value="Genomic_DNA"/>
</dbReference>
<feature type="transmembrane region" description="Helical" evidence="5">
    <location>
        <begin position="39"/>
        <end position="61"/>
    </location>
</feature>
<name>A0A542ZQ32_9ACTN</name>
<feature type="transmembrane region" description="Helical" evidence="5">
    <location>
        <begin position="118"/>
        <end position="142"/>
    </location>
</feature>
<reference evidence="7 8" key="1">
    <citation type="submission" date="2019-06" db="EMBL/GenBank/DDBJ databases">
        <title>Sequencing the genomes of 1000 actinobacteria strains.</title>
        <authorList>
            <person name="Klenk H.-P."/>
        </authorList>
    </citation>
    <scope>NUCLEOTIDE SEQUENCE [LARGE SCALE GENOMIC DNA]</scope>
    <source>
        <strain evidence="7 8">DSM 8251</strain>
    </source>
</reference>
<dbReference type="PANTHER" id="PTHR43027:SF2">
    <property type="entry name" value="TRANSPORT PERMEASE PROTEIN"/>
    <property type="match status" value="1"/>
</dbReference>
<evidence type="ECO:0000256" key="3">
    <source>
        <dbReference type="ARBA" id="ARBA00022989"/>
    </source>
</evidence>
<protein>
    <submittedName>
        <fullName evidence="7">ABC-2 type transport system permease protein</fullName>
    </submittedName>
</protein>
<keyword evidence="4 5" id="KW-0472">Membrane</keyword>
<feature type="domain" description="ABC-2 type transporter transmembrane" evidence="6">
    <location>
        <begin position="76"/>
        <end position="257"/>
    </location>
</feature>
<feature type="transmembrane region" description="Helical" evidence="5">
    <location>
        <begin position="187"/>
        <end position="204"/>
    </location>
</feature>
<proteinExistence type="predicted"/>
<gene>
    <name evidence="7" type="ORF">FB460_0111</name>
</gene>
<keyword evidence="8" id="KW-1185">Reference proteome</keyword>
<comment type="caution">
    <text evidence="7">The sequence shown here is derived from an EMBL/GenBank/DDBJ whole genome shotgun (WGS) entry which is preliminary data.</text>
</comment>
<evidence type="ECO:0000313" key="8">
    <source>
        <dbReference type="Proteomes" id="UP000316196"/>
    </source>
</evidence>
<feature type="transmembrane region" description="Helical" evidence="5">
    <location>
        <begin position="154"/>
        <end position="175"/>
    </location>
</feature>
<dbReference type="GO" id="GO:0140359">
    <property type="term" value="F:ABC-type transporter activity"/>
    <property type="evidence" value="ECO:0007669"/>
    <property type="project" value="InterPro"/>
</dbReference>
<keyword evidence="2 5" id="KW-0812">Transmembrane</keyword>
<comment type="subcellular location">
    <subcellularLocation>
        <location evidence="1">Membrane</location>
        <topology evidence="1">Multi-pass membrane protein</topology>
    </subcellularLocation>
</comment>
<organism evidence="7 8">
    <name type="scientific">Propioniferax innocua</name>
    <dbReference type="NCBI Taxonomy" id="1753"/>
    <lineage>
        <taxon>Bacteria</taxon>
        <taxon>Bacillati</taxon>
        <taxon>Actinomycetota</taxon>
        <taxon>Actinomycetes</taxon>
        <taxon>Propionibacteriales</taxon>
        <taxon>Propionibacteriaceae</taxon>
        <taxon>Propioniferax</taxon>
    </lineage>
</organism>